<keyword evidence="1 4" id="KW-0349">Heme</keyword>
<evidence type="ECO:0000256" key="3">
    <source>
        <dbReference type="ARBA" id="ARBA00023004"/>
    </source>
</evidence>
<protein>
    <submittedName>
        <fullName evidence="7">Sulfur oxidation c-type cytochrome SoxX</fullName>
    </submittedName>
</protein>
<dbReference type="InterPro" id="IPR030999">
    <property type="entry name" value="Thiosulf_SoxX"/>
</dbReference>
<organism evidence="7 8">
    <name type="scientific">Denitrobaculum tricleocarpae</name>
    <dbReference type="NCBI Taxonomy" id="2591009"/>
    <lineage>
        <taxon>Bacteria</taxon>
        <taxon>Pseudomonadati</taxon>
        <taxon>Pseudomonadota</taxon>
        <taxon>Alphaproteobacteria</taxon>
        <taxon>Rhodospirillales</taxon>
        <taxon>Rhodospirillaceae</taxon>
        <taxon>Denitrobaculum</taxon>
    </lineage>
</organism>
<dbReference type="PROSITE" id="PS51007">
    <property type="entry name" value="CYTC"/>
    <property type="match status" value="1"/>
</dbReference>
<accession>A0A545TN05</accession>
<reference evidence="7 8" key="1">
    <citation type="submission" date="2019-06" db="EMBL/GenBank/DDBJ databases">
        <title>Whole genome sequence for Rhodospirillaceae sp. R148.</title>
        <authorList>
            <person name="Wang G."/>
        </authorList>
    </citation>
    <scope>NUCLEOTIDE SEQUENCE [LARGE SCALE GENOMIC DNA]</scope>
    <source>
        <strain evidence="7 8">R148</strain>
    </source>
</reference>
<feature type="domain" description="Cytochrome c" evidence="6">
    <location>
        <begin position="49"/>
        <end position="155"/>
    </location>
</feature>
<dbReference type="InterPro" id="IPR036909">
    <property type="entry name" value="Cyt_c-like_dom_sf"/>
</dbReference>
<dbReference type="GO" id="GO:0046872">
    <property type="term" value="F:metal ion binding"/>
    <property type="evidence" value="ECO:0007669"/>
    <property type="project" value="UniProtKB-KW"/>
</dbReference>
<evidence type="ECO:0000256" key="4">
    <source>
        <dbReference type="PROSITE-ProRule" id="PRU00433"/>
    </source>
</evidence>
<dbReference type="GO" id="GO:0009055">
    <property type="term" value="F:electron transfer activity"/>
    <property type="evidence" value="ECO:0007669"/>
    <property type="project" value="InterPro"/>
</dbReference>
<dbReference type="SUPFAM" id="SSF46626">
    <property type="entry name" value="Cytochrome c"/>
    <property type="match status" value="1"/>
</dbReference>
<evidence type="ECO:0000256" key="1">
    <source>
        <dbReference type="ARBA" id="ARBA00022617"/>
    </source>
</evidence>
<evidence type="ECO:0000313" key="8">
    <source>
        <dbReference type="Proteomes" id="UP000315252"/>
    </source>
</evidence>
<evidence type="ECO:0000256" key="5">
    <source>
        <dbReference type="SAM" id="SignalP"/>
    </source>
</evidence>
<evidence type="ECO:0000313" key="7">
    <source>
        <dbReference type="EMBL" id="TQV78612.1"/>
    </source>
</evidence>
<feature type="signal peptide" evidence="5">
    <location>
        <begin position="1"/>
        <end position="25"/>
    </location>
</feature>
<dbReference type="Proteomes" id="UP000315252">
    <property type="component" value="Unassembled WGS sequence"/>
</dbReference>
<dbReference type="GO" id="GO:0020037">
    <property type="term" value="F:heme binding"/>
    <property type="evidence" value="ECO:0007669"/>
    <property type="project" value="InterPro"/>
</dbReference>
<name>A0A545TN05_9PROT</name>
<dbReference type="Pfam" id="PF00034">
    <property type="entry name" value="Cytochrom_C"/>
    <property type="match status" value="1"/>
</dbReference>
<dbReference type="RefSeq" id="WP_142897945.1">
    <property type="nucleotide sequence ID" value="NZ_ML660057.1"/>
</dbReference>
<keyword evidence="5" id="KW-0732">Signal</keyword>
<dbReference type="AlphaFoldDB" id="A0A545TN05"/>
<gene>
    <name evidence="7" type="primary">soxX</name>
    <name evidence="7" type="ORF">FKG95_18855</name>
</gene>
<dbReference type="InterPro" id="IPR009056">
    <property type="entry name" value="Cyt_c-like_dom"/>
</dbReference>
<evidence type="ECO:0000259" key="6">
    <source>
        <dbReference type="PROSITE" id="PS51007"/>
    </source>
</evidence>
<feature type="chain" id="PRO_5021965319" evidence="5">
    <location>
        <begin position="26"/>
        <end position="157"/>
    </location>
</feature>
<dbReference type="EMBL" id="VHSH01000006">
    <property type="protein sequence ID" value="TQV78612.1"/>
    <property type="molecule type" value="Genomic_DNA"/>
</dbReference>
<evidence type="ECO:0000256" key="2">
    <source>
        <dbReference type="ARBA" id="ARBA00022723"/>
    </source>
</evidence>
<keyword evidence="2 4" id="KW-0479">Metal-binding</keyword>
<dbReference type="NCBIfam" id="TIGR04485">
    <property type="entry name" value="thiosulf_SoxX"/>
    <property type="match status" value="1"/>
</dbReference>
<proteinExistence type="predicted"/>
<comment type="caution">
    <text evidence="7">The sequence shown here is derived from an EMBL/GenBank/DDBJ whole genome shotgun (WGS) entry which is preliminary data.</text>
</comment>
<keyword evidence="8" id="KW-1185">Reference proteome</keyword>
<dbReference type="Gene3D" id="1.10.760.10">
    <property type="entry name" value="Cytochrome c-like domain"/>
    <property type="match status" value="1"/>
</dbReference>
<dbReference type="OrthoDB" id="9793634at2"/>
<keyword evidence="3 4" id="KW-0408">Iron</keyword>
<sequence length="157" mass="16973">MVGHIHTAGFCLAIFLGTVTATANAATIEPQDVVIRDAEVEASLTGSPGDPVEGSKWFKSRKLGNCLACHGNRDQIGEPFHGDIGPPLDGVADRYSEGELRAILVNAKSVFGPETIMPGFYRVFDGQRVREEFQGKPVLTATQVEDVIAYLKTLKEE</sequence>